<sequence>MEIEYDNSKVRWCYNGSNIEYYTNGIEFATYNMNAIYIEVNYENVYEYHYVSLQGKLILSYCENTENITIMNENNNKKIIHIPFLHDVALGCNKRFFVLAGENFNGRLLAYTCQGEKINEYLPPSGYTFYRFGQVGNEVNVICQGNENTRDKYGRNDWSFKLNMDAGEWEKLSLAY</sequence>
<protein>
    <submittedName>
        <fullName evidence="1">Uncharacterized protein</fullName>
    </submittedName>
</protein>
<name>A0ABT4BTN2_9FIRM</name>
<dbReference type="Proteomes" id="UP001082703">
    <property type="component" value="Unassembled WGS sequence"/>
</dbReference>
<accession>A0ABT4BTN2</accession>
<gene>
    <name evidence="1" type="ORF">OUY18_07780</name>
</gene>
<keyword evidence="2" id="KW-1185">Reference proteome</keyword>
<evidence type="ECO:0000313" key="1">
    <source>
        <dbReference type="EMBL" id="MCY1714150.1"/>
    </source>
</evidence>
<dbReference type="EMBL" id="JAPOHA010000007">
    <property type="protein sequence ID" value="MCY1714150.1"/>
    <property type="molecule type" value="Genomic_DNA"/>
</dbReference>
<dbReference type="RefSeq" id="WP_268058203.1">
    <property type="nucleotide sequence ID" value="NZ_JAPOHA010000007.1"/>
</dbReference>
<proteinExistence type="predicted"/>
<organism evidence="1 2">
    <name type="scientific">Caproiciproducens galactitolivorans</name>
    <dbReference type="NCBI Taxonomy" id="642589"/>
    <lineage>
        <taxon>Bacteria</taxon>
        <taxon>Bacillati</taxon>
        <taxon>Bacillota</taxon>
        <taxon>Clostridia</taxon>
        <taxon>Eubacteriales</taxon>
        <taxon>Acutalibacteraceae</taxon>
        <taxon>Caproiciproducens</taxon>
    </lineage>
</organism>
<comment type="caution">
    <text evidence="1">The sequence shown here is derived from an EMBL/GenBank/DDBJ whole genome shotgun (WGS) entry which is preliminary data.</text>
</comment>
<evidence type="ECO:0000313" key="2">
    <source>
        <dbReference type="Proteomes" id="UP001082703"/>
    </source>
</evidence>
<reference evidence="1 2" key="1">
    <citation type="submission" date="2022-11" db="EMBL/GenBank/DDBJ databases">
        <authorList>
            <person name="Caiyu Z."/>
        </authorList>
    </citation>
    <scope>NUCLEOTIDE SEQUENCE [LARGE SCALE GENOMIC DNA]</scope>
    <source>
        <strain evidence="1 2">YR-4</strain>
    </source>
</reference>